<sequence>MHAFGNELVDSINKDKGINDDDTSFNNVDLVETNIDLNMEPYVKPTEVDIQSKRNEEDGEGDDIHISETLKRIIEEKIAHVTNKEVIEIDDEAIVTILKILVSYVDDKAKDKKHKIDNPSAATKNIENVK</sequence>
<feature type="compositionally biased region" description="Polar residues" evidence="1">
    <location>
        <begin position="120"/>
        <end position="130"/>
    </location>
</feature>
<dbReference type="EMBL" id="OX451740">
    <property type="protein sequence ID" value="CAI8611733.1"/>
    <property type="molecule type" value="Genomic_DNA"/>
</dbReference>
<name>A0AAV1ARA2_VICFA</name>
<feature type="region of interest" description="Disordered" evidence="1">
    <location>
        <begin position="109"/>
        <end position="130"/>
    </location>
</feature>
<gene>
    <name evidence="2" type="ORF">VFH_V000720</name>
</gene>
<accession>A0AAV1ARA2</accession>
<evidence type="ECO:0000313" key="2">
    <source>
        <dbReference type="EMBL" id="CAI8611733.1"/>
    </source>
</evidence>
<evidence type="ECO:0000313" key="3">
    <source>
        <dbReference type="Proteomes" id="UP001157006"/>
    </source>
</evidence>
<organism evidence="2 3">
    <name type="scientific">Vicia faba</name>
    <name type="common">Broad bean</name>
    <name type="synonym">Faba vulgaris</name>
    <dbReference type="NCBI Taxonomy" id="3906"/>
    <lineage>
        <taxon>Eukaryota</taxon>
        <taxon>Viridiplantae</taxon>
        <taxon>Streptophyta</taxon>
        <taxon>Embryophyta</taxon>
        <taxon>Tracheophyta</taxon>
        <taxon>Spermatophyta</taxon>
        <taxon>Magnoliopsida</taxon>
        <taxon>eudicotyledons</taxon>
        <taxon>Gunneridae</taxon>
        <taxon>Pentapetalae</taxon>
        <taxon>rosids</taxon>
        <taxon>fabids</taxon>
        <taxon>Fabales</taxon>
        <taxon>Fabaceae</taxon>
        <taxon>Papilionoideae</taxon>
        <taxon>50 kb inversion clade</taxon>
        <taxon>NPAAA clade</taxon>
        <taxon>Hologalegina</taxon>
        <taxon>IRL clade</taxon>
        <taxon>Fabeae</taxon>
        <taxon>Vicia</taxon>
    </lineage>
</organism>
<protein>
    <submittedName>
        <fullName evidence="2">Uncharacterized protein</fullName>
    </submittedName>
</protein>
<dbReference type="AlphaFoldDB" id="A0AAV1ARA2"/>
<dbReference type="Proteomes" id="UP001157006">
    <property type="component" value="Chromosome 5"/>
</dbReference>
<reference evidence="2 3" key="1">
    <citation type="submission" date="2023-01" db="EMBL/GenBank/DDBJ databases">
        <authorList>
            <person name="Kreplak J."/>
        </authorList>
    </citation>
    <scope>NUCLEOTIDE SEQUENCE [LARGE SCALE GENOMIC DNA]</scope>
</reference>
<keyword evidence="3" id="KW-1185">Reference proteome</keyword>
<proteinExistence type="predicted"/>
<evidence type="ECO:0000256" key="1">
    <source>
        <dbReference type="SAM" id="MobiDB-lite"/>
    </source>
</evidence>